<dbReference type="SMART" id="SM00283">
    <property type="entry name" value="MA"/>
    <property type="match status" value="1"/>
</dbReference>
<dbReference type="Proteomes" id="UP001291309">
    <property type="component" value="Unassembled WGS sequence"/>
</dbReference>
<organism evidence="7 8">
    <name type="scientific">Hyalangium rubrum</name>
    <dbReference type="NCBI Taxonomy" id="3103134"/>
    <lineage>
        <taxon>Bacteria</taxon>
        <taxon>Pseudomonadati</taxon>
        <taxon>Myxococcota</taxon>
        <taxon>Myxococcia</taxon>
        <taxon>Myxococcales</taxon>
        <taxon>Cystobacterineae</taxon>
        <taxon>Archangiaceae</taxon>
        <taxon>Hyalangium</taxon>
    </lineage>
</organism>
<name>A0ABU5HDH2_9BACT</name>
<comment type="similarity">
    <text evidence="2">Belongs to the methyl-accepting chemotaxis (MCP) protein family.</text>
</comment>
<evidence type="ECO:0000256" key="2">
    <source>
        <dbReference type="ARBA" id="ARBA00029447"/>
    </source>
</evidence>
<dbReference type="PRINTS" id="PR00260">
    <property type="entry name" value="CHEMTRNSDUCR"/>
</dbReference>
<protein>
    <submittedName>
        <fullName evidence="7">Methyl-accepting chemotaxis protein</fullName>
    </submittedName>
</protein>
<evidence type="ECO:0000313" key="8">
    <source>
        <dbReference type="Proteomes" id="UP001291309"/>
    </source>
</evidence>
<keyword evidence="8" id="KW-1185">Reference proteome</keyword>
<gene>
    <name evidence="7" type="ORF">SYV04_34320</name>
</gene>
<evidence type="ECO:0000256" key="3">
    <source>
        <dbReference type="PROSITE-ProRule" id="PRU00284"/>
    </source>
</evidence>
<dbReference type="Pfam" id="PF00672">
    <property type="entry name" value="HAMP"/>
    <property type="match status" value="1"/>
</dbReference>
<keyword evidence="4" id="KW-0812">Transmembrane</keyword>
<accession>A0ABU5HDH2</accession>
<keyword evidence="1 3" id="KW-0807">Transducer</keyword>
<dbReference type="PROSITE" id="PS50111">
    <property type="entry name" value="CHEMOTAXIS_TRANSDUC_2"/>
    <property type="match status" value="1"/>
</dbReference>
<dbReference type="PROSITE" id="PS50885">
    <property type="entry name" value="HAMP"/>
    <property type="match status" value="1"/>
</dbReference>
<evidence type="ECO:0000256" key="4">
    <source>
        <dbReference type="SAM" id="Phobius"/>
    </source>
</evidence>
<dbReference type="PANTHER" id="PTHR32089">
    <property type="entry name" value="METHYL-ACCEPTING CHEMOTAXIS PROTEIN MCPB"/>
    <property type="match status" value="1"/>
</dbReference>
<proteinExistence type="inferred from homology"/>
<evidence type="ECO:0000313" key="7">
    <source>
        <dbReference type="EMBL" id="MDY7231518.1"/>
    </source>
</evidence>
<keyword evidence="4" id="KW-1133">Transmembrane helix</keyword>
<feature type="domain" description="HAMP" evidence="6">
    <location>
        <begin position="181"/>
        <end position="233"/>
    </location>
</feature>
<evidence type="ECO:0000256" key="1">
    <source>
        <dbReference type="ARBA" id="ARBA00023224"/>
    </source>
</evidence>
<dbReference type="Pfam" id="PF00015">
    <property type="entry name" value="MCPsignal"/>
    <property type="match status" value="1"/>
</dbReference>
<dbReference type="InterPro" id="IPR004090">
    <property type="entry name" value="Chemotax_Me-accpt_rcpt"/>
</dbReference>
<dbReference type="EMBL" id="JAXIVS010000015">
    <property type="protein sequence ID" value="MDY7231518.1"/>
    <property type="molecule type" value="Genomic_DNA"/>
</dbReference>
<evidence type="ECO:0000259" key="6">
    <source>
        <dbReference type="PROSITE" id="PS50885"/>
    </source>
</evidence>
<dbReference type="PANTHER" id="PTHR32089:SF112">
    <property type="entry name" value="LYSOZYME-LIKE PROTEIN-RELATED"/>
    <property type="match status" value="1"/>
</dbReference>
<dbReference type="CDD" id="cd06225">
    <property type="entry name" value="HAMP"/>
    <property type="match status" value="1"/>
</dbReference>
<dbReference type="Gene3D" id="6.10.340.10">
    <property type="match status" value="1"/>
</dbReference>
<feature type="transmembrane region" description="Helical" evidence="4">
    <location>
        <begin position="157"/>
        <end position="179"/>
    </location>
</feature>
<dbReference type="InterPro" id="IPR003660">
    <property type="entry name" value="HAMP_dom"/>
</dbReference>
<dbReference type="SMART" id="SM00304">
    <property type="entry name" value="HAMP"/>
    <property type="match status" value="1"/>
</dbReference>
<feature type="domain" description="Methyl-accepting transducer" evidence="5">
    <location>
        <begin position="238"/>
        <end position="474"/>
    </location>
</feature>
<reference evidence="7 8" key="1">
    <citation type="submission" date="2023-12" db="EMBL/GenBank/DDBJ databases">
        <title>the genome sequence of Hyalangium sp. s54d21.</title>
        <authorList>
            <person name="Zhang X."/>
        </authorList>
    </citation>
    <scope>NUCLEOTIDE SEQUENCE [LARGE SCALE GENOMIC DNA]</scope>
    <source>
        <strain evidence="8">s54d21</strain>
    </source>
</reference>
<dbReference type="RefSeq" id="WP_321550231.1">
    <property type="nucleotide sequence ID" value="NZ_JAXIVS010000015.1"/>
</dbReference>
<evidence type="ECO:0000259" key="5">
    <source>
        <dbReference type="PROSITE" id="PS50111"/>
    </source>
</evidence>
<sequence>MRLSLSMKLSLGPLSVAVLTGLLAFGYFLPRVESAFAEQGRELGAELPATLASSLTELIAAHQVAAVQTAIDEIASRPRVAYIAVTNPDGELIAASGVLRDTVREKHRELLRNQESHTHQHKGDEILDMRAPVRQGTLGHIHVGFNRSAARARIQVLIVRFSLVLAAALAAFSLGGFLLSRRIVAPLLRLTAAARRIAQGDLRETIEVDSRDEVGELSQAFASMVGRLKAVLMQLQTSSELMARSVRVLNQSALDQNQMATRYASALQETQATAQELHQTSLAASESAETVLKVAARADELGRTGEAAITESINGLVELRNQVKEIETQINALGEHTRQIGGITQTVKDLADQSHMLALNAAIEAVRSGEHGKGFGVVAREIRALADKSIRATSQVRELLTDVSNAIATTVRITEEGAHRMEAGLSQVRQSGDNLRALSSIVRDSSSSVRQIAQTVNQQTAGVEQIFSAVVELNSLMEDTLQRITATSNSVGSLQSLSDRVSRVVSDYQL</sequence>
<comment type="caution">
    <text evidence="7">The sequence shown here is derived from an EMBL/GenBank/DDBJ whole genome shotgun (WGS) entry which is preliminary data.</text>
</comment>
<keyword evidence="4" id="KW-0472">Membrane</keyword>
<dbReference type="SUPFAM" id="SSF58104">
    <property type="entry name" value="Methyl-accepting chemotaxis protein (MCP) signaling domain"/>
    <property type="match status" value="1"/>
</dbReference>
<dbReference type="InterPro" id="IPR004089">
    <property type="entry name" value="MCPsignal_dom"/>
</dbReference>
<dbReference type="Gene3D" id="1.10.287.950">
    <property type="entry name" value="Methyl-accepting chemotaxis protein"/>
    <property type="match status" value="1"/>
</dbReference>